<accession>A0A2T0UTN9</accession>
<proteinExistence type="predicted"/>
<gene>
    <name evidence="3" type="ORF">BCF74_10621</name>
</gene>
<dbReference type="Pfam" id="PF22551">
    <property type="entry name" value="TY-Chap1"/>
    <property type="match status" value="1"/>
</dbReference>
<comment type="caution">
    <text evidence="3">The sequence shown here is derived from an EMBL/GenBank/DDBJ whole genome shotgun (WGS) entry which is preliminary data.</text>
</comment>
<dbReference type="AlphaFoldDB" id="A0A2T0UTN9"/>
<feature type="region of interest" description="Disordered" evidence="1">
    <location>
        <begin position="145"/>
        <end position="194"/>
    </location>
</feature>
<evidence type="ECO:0000259" key="2">
    <source>
        <dbReference type="Pfam" id="PF22551"/>
    </source>
</evidence>
<reference evidence="3 4" key="1">
    <citation type="submission" date="2018-03" db="EMBL/GenBank/DDBJ databases">
        <title>Genomic Encyclopedia of Archaeal and Bacterial Type Strains, Phase II (KMG-II): from individual species to whole genera.</title>
        <authorList>
            <person name="Goeker M."/>
        </authorList>
    </citation>
    <scope>NUCLEOTIDE SEQUENCE [LARGE SCALE GENOMIC DNA]</scope>
    <source>
        <strain evidence="3 4">ATCC BAA-1496</strain>
    </source>
</reference>
<sequence>MSDPTSLPNFPPPANEHPLRGRVLDVLVDAGAQPNIDGDGDVAYQANDQTIFIRVTEGELPVMRVFGQWTLPDEIAADPEKVAATCNEVNLSLNCVKTGVANNTLVVTSEHIVTPQADLNTLVQVSTSIILSAVQLWHERALGLEPGQSGQAGQAGEPGPDAGGAPEANGQPGQAGPGGQPGQPGEPGQPGQGS</sequence>
<keyword evidence="4" id="KW-1185">Reference proteome</keyword>
<protein>
    <recommendedName>
        <fullName evidence="2">TY-Chap central domain-containing protein</fullName>
    </recommendedName>
</protein>
<dbReference type="Proteomes" id="UP000237822">
    <property type="component" value="Unassembled WGS sequence"/>
</dbReference>
<evidence type="ECO:0000313" key="3">
    <source>
        <dbReference type="EMBL" id="PRY61273.1"/>
    </source>
</evidence>
<dbReference type="EMBL" id="PVTI01000006">
    <property type="protein sequence ID" value="PRY61273.1"/>
    <property type="molecule type" value="Genomic_DNA"/>
</dbReference>
<feature type="domain" description="TY-Chap central" evidence="2">
    <location>
        <begin position="19"/>
        <end position="110"/>
    </location>
</feature>
<feature type="compositionally biased region" description="Gly residues" evidence="1">
    <location>
        <begin position="173"/>
        <end position="182"/>
    </location>
</feature>
<evidence type="ECO:0000313" key="4">
    <source>
        <dbReference type="Proteomes" id="UP000237822"/>
    </source>
</evidence>
<feature type="compositionally biased region" description="Low complexity" evidence="1">
    <location>
        <begin position="145"/>
        <end position="172"/>
    </location>
</feature>
<evidence type="ECO:0000256" key="1">
    <source>
        <dbReference type="SAM" id="MobiDB-lite"/>
    </source>
</evidence>
<organism evidence="3 4">
    <name type="scientific">Knoellia remsis</name>
    <dbReference type="NCBI Taxonomy" id="407159"/>
    <lineage>
        <taxon>Bacteria</taxon>
        <taxon>Bacillati</taxon>
        <taxon>Actinomycetota</taxon>
        <taxon>Actinomycetes</taxon>
        <taxon>Micrococcales</taxon>
        <taxon>Intrasporangiaceae</taxon>
        <taxon>Knoellia</taxon>
    </lineage>
</organism>
<name>A0A2T0UTN9_9MICO</name>
<dbReference type="RefSeq" id="WP_245889222.1">
    <property type="nucleotide sequence ID" value="NZ_PVTI01000006.1"/>
</dbReference>
<dbReference type="InterPro" id="IPR054343">
    <property type="entry name" value="TY-Chap_M"/>
</dbReference>